<organism evidence="2">
    <name type="scientific">uncultured Gemmatimonadota bacterium</name>
    <dbReference type="NCBI Taxonomy" id="203437"/>
    <lineage>
        <taxon>Bacteria</taxon>
        <taxon>Pseudomonadati</taxon>
        <taxon>Gemmatimonadota</taxon>
        <taxon>environmental samples</taxon>
    </lineage>
</organism>
<accession>A0A6J4LGU2</accession>
<dbReference type="SMART" id="SM00100">
    <property type="entry name" value="cNMP"/>
    <property type="match status" value="1"/>
</dbReference>
<dbReference type="CDD" id="cd00038">
    <property type="entry name" value="CAP_ED"/>
    <property type="match status" value="1"/>
</dbReference>
<dbReference type="PROSITE" id="PS50042">
    <property type="entry name" value="CNMP_BINDING_3"/>
    <property type="match status" value="1"/>
</dbReference>
<evidence type="ECO:0000259" key="1">
    <source>
        <dbReference type="PROSITE" id="PS50042"/>
    </source>
</evidence>
<name>A0A6J4LGU2_9BACT</name>
<protein>
    <recommendedName>
        <fullName evidence="1">Cyclic nucleotide-binding domain-containing protein</fullName>
    </recommendedName>
</protein>
<reference evidence="2" key="1">
    <citation type="submission" date="2020-02" db="EMBL/GenBank/DDBJ databases">
        <authorList>
            <person name="Meier V. D."/>
        </authorList>
    </citation>
    <scope>NUCLEOTIDE SEQUENCE</scope>
    <source>
        <strain evidence="2">AVDCRST_MAG89</strain>
    </source>
</reference>
<dbReference type="InterPro" id="IPR000595">
    <property type="entry name" value="cNMP-bd_dom"/>
</dbReference>
<dbReference type="EMBL" id="CADCTV010000463">
    <property type="protein sequence ID" value="CAA9332219.1"/>
    <property type="molecule type" value="Genomic_DNA"/>
</dbReference>
<evidence type="ECO:0000313" key="2">
    <source>
        <dbReference type="EMBL" id="CAA9332219.1"/>
    </source>
</evidence>
<dbReference type="Pfam" id="PF00027">
    <property type="entry name" value="cNMP_binding"/>
    <property type="match status" value="1"/>
</dbReference>
<dbReference type="InterPro" id="IPR014710">
    <property type="entry name" value="RmlC-like_jellyroll"/>
</dbReference>
<feature type="domain" description="Cyclic nucleotide-binding" evidence="1">
    <location>
        <begin position="17"/>
        <end position="127"/>
    </location>
</feature>
<sequence length="128" mass="14357">MITDHDIAFPTLTAAQIDALRPRGTLRQVSRGEILWEEGERGMAFFVVLQGEMEVVDPSGDEVRQIAVHRPGEFSGDVDMLSGRTSLVRARMLGPGQVLELDSDGLRRVIREIPEISEVLLRAFLMRR</sequence>
<proteinExistence type="predicted"/>
<feature type="non-terminal residue" evidence="2">
    <location>
        <position position="128"/>
    </location>
</feature>
<dbReference type="AlphaFoldDB" id="A0A6J4LGU2"/>
<gene>
    <name evidence="2" type="ORF">AVDCRST_MAG89-2187</name>
</gene>
<dbReference type="Gene3D" id="2.60.120.10">
    <property type="entry name" value="Jelly Rolls"/>
    <property type="match status" value="1"/>
</dbReference>
<dbReference type="InterPro" id="IPR018490">
    <property type="entry name" value="cNMP-bd_dom_sf"/>
</dbReference>
<dbReference type="SUPFAM" id="SSF51206">
    <property type="entry name" value="cAMP-binding domain-like"/>
    <property type="match status" value="1"/>
</dbReference>